<accession>A0A0K2QQM7</accession>
<organism evidence="1 2">
    <name type="scientific">Ralstonia phage RSF1</name>
    <dbReference type="NCBI Taxonomy" id="1689679"/>
    <lineage>
        <taxon>Viruses</taxon>
        <taxon>Duplodnaviria</taxon>
        <taxon>Heunggongvirae</taxon>
        <taxon>Uroviricota</taxon>
        <taxon>Caudoviricetes</taxon>
        <taxon>Chimalliviridae</taxon>
        <taxon>Chiangmaivirus</taxon>
        <taxon>Chiangmaivirus RSF1</taxon>
    </lineage>
</organism>
<keyword evidence="2" id="KW-1185">Reference proteome</keyword>
<sequence length="201" mass="22480">MIHTANGDYSCRIEREICFRRLGTNSFLNTIEKETISITCSTTCHMEPCSSRHRSIGLYNVKEIRSGLTIADTKPEIRSTINVEVCIETTPCTHPHIQEPTVVVRDCWQVAIGLEGIVLKTRHEIRIARIVVIQTSRALRAVKQTRRTAVLGRQTVIDCGLGKNRFRGSATAGIDEVLAARCSLIFQLKNTVSTALLFIEE</sequence>
<name>A0A0K2QQM7_9CAUD</name>
<evidence type="ECO:0000313" key="1">
    <source>
        <dbReference type="EMBL" id="BAS04894.2"/>
    </source>
</evidence>
<reference evidence="1 2" key="1">
    <citation type="submission" date="2015-07" db="EMBL/GenBank/DDBJ databases">
        <title>Two Asian jumbo phage RSL2 and RSF1 infecting the phytopathogen Ralstonia solanacearum share common features related to the phi-KZ-like phages.</title>
        <authorList>
            <person name="Kawasaki T."/>
            <person name="Fujie M."/>
            <person name="Chatchawankanphanich O."/>
            <person name="Ogata H."/>
            <person name="Yamada T."/>
        </authorList>
    </citation>
    <scope>NUCLEOTIDE SEQUENCE [LARGE SCALE GENOMIC DNA]</scope>
    <source>
        <strain evidence="1 2">RSF1</strain>
    </source>
</reference>
<dbReference type="EMBL" id="AP014927">
    <property type="protein sequence ID" value="BAS04894.2"/>
    <property type="molecule type" value="Genomic_DNA"/>
</dbReference>
<proteinExistence type="predicted"/>
<dbReference type="GeneID" id="26634563"/>
<protein>
    <submittedName>
        <fullName evidence="1">Uncharacterized protein</fullName>
    </submittedName>
</protein>
<dbReference type="KEGG" id="vg:26634563"/>
<dbReference type="RefSeq" id="YP_009207906.2">
    <property type="nucleotide sequence ID" value="NC_028899.1"/>
</dbReference>
<dbReference type="Proteomes" id="UP000202583">
    <property type="component" value="Segment"/>
</dbReference>
<evidence type="ECO:0000313" key="2">
    <source>
        <dbReference type="Proteomes" id="UP000202583"/>
    </source>
</evidence>